<dbReference type="GO" id="GO:0005737">
    <property type="term" value="C:cytoplasm"/>
    <property type="evidence" value="ECO:0007669"/>
    <property type="project" value="UniProtKB-SubCell"/>
</dbReference>
<keyword evidence="5 16" id="KW-0808">Transferase</keyword>
<evidence type="ECO:0000256" key="2">
    <source>
        <dbReference type="ARBA" id="ARBA00004752"/>
    </source>
</evidence>
<keyword evidence="6" id="KW-0133">Cell shape</keyword>
<evidence type="ECO:0000256" key="3">
    <source>
        <dbReference type="ARBA" id="ARBA00022490"/>
    </source>
</evidence>
<evidence type="ECO:0000256" key="6">
    <source>
        <dbReference type="ARBA" id="ARBA00022960"/>
    </source>
</evidence>
<comment type="subcellular location">
    <subcellularLocation>
        <location evidence="1">Cytoplasm</location>
    </subcellularLocation>
</comment>
<dbReference type="InterPro" id="IPR001986">
    <property type="entry name" value="Enolpyruvate_Tfrase_dom"/>
</dbReference>
<accession>A0A2A4WZC5</accession>
<name>A0A2A4WZC5_UNCAE</name>
<dbReference type="Proteomes" id="UP000218775">
    <property type="component" value="Unassembled WGS sequence"/>
</dbReference>
<keyword evidence="7" id="KW-0573">Peptidoglycan synthesis</keyword>
<evidence type="ECO:0000256" key="9">
    <source>
        <dbReference type="ARBA" id="ARBA00023316"/>
    </source>
</evidence>
<evidence type="ECO:0000256" key="14">
    <source>
        <dbReference type="NCBIfam" id="TIGR01072"/>
    </source>
</evidence>
<evidence type="ECO:0000259" key="15">
    <source>
        <dbReference type="Pfam" id="PF00275"/>
    </source>
</evidence>
<dbReference type="GO" id="GO:0008760">
    <property type="term" value="F:UDP-N-acetylglucosamine 1-carboxyvinyltransferase activity"/>
    <property type="evidence" value="ECO:0007669"/>
    <property type="project" value="UniProtKB-UniRule"/>
</dbReference>
<evidence type="ECO:0000256" key="13">
    <source>
        <dbReference type="ARBA" id="ARBA00047527"/>
    </source>
</evidence>
<comment type="caution">
    <text evidence="16">The sequence shown here is derived from an EMBL/GenBank/DDBJ whole genome shotgun (WGS) entry which is preliminary data.</text>
</comment>
<comment type="catalytic activity">
    <reaction evidence="13">
        <text>phosphoenolpyruvate + UDP-N-acetyl-alpha-D-glucosamine = UDP-N-acetyl-3-O-(1-carboxyvinyl)-alpha-D-glucosamine + phosphate</text>
        <dbReference type="Rhea" id="RHEA:18681"/>
        <dbReference type="ChEBI" id="CHEBI:43474"/>
        <dbReference type="ChEBI" id="CHEBI:57705"/>
        <dbReference type="ChEBI" id="CHEBI:58702"/>
        <dbReference type="ChEBI" id="CHEBI:68483"/>
        <dbReference type="EC" id="2.5.1.7"/>
    </reaction>
</comment>
<dbReference type="CDD" id="cd01555">
    <property type="entry name" value="UdpNAET"/>
    <property type="match status" value="1"/>
</dbReference>
<dbReference type="AlphaFoldDB" id="A0A2A4WZC5"/>
<evidence type="ECO:0000256" key="12">
    <source>
        <dbReference type="ARBA" id="ARBA00039754"/>
    </source>
</evidence>
<evidence type="ECO:0000256" key="1">
    <source>
        <dbReference type="ARBA" id="ARBA00004496"/>
    </source>
</evidence>
<dbReference type="NCBIfam" id="NF006873">
    <property type="entry name" value="PRK09369.1"/>
    <property type="match status" value="1"/>
</dbReference>
<comment type="pathway">
    <text evidence="2">Cell wall biogenesis; peptidoglycan biosynthesis.</text>
</comment>
<keyword evidence="3" id="KW-0963">Cytoplasm</keyword>
<keyword evidence="8" id="KW-0131">Cell cycle</keyword>
<evidence type="ECO:0000256" key="7">
    <source>
        <dbReference type="ARBA" id="ARBA00022984"/>
    </source>
</evidence>
<dbReference type="GO" id="GO:0008360">
    <property type="term" value="P:regulation of cell shape"/>
    <property type="evidence" value="ECO:0007669"/>
    <property type="project" value="UniProtKB-KW"/>
</dbReference>
<evidence type="ECO:0000313" key="17">
    <source>
        <dbReference type="Proteomes" id="UP000218775"/>
    </source>
</evidence>
<comment type="similarity">
    <text evidence="10">Belongs to the EPSP synthase family. MurA subfamily.</text>
</comment>
<evidence type="ECO:0000256" key="4">
    <source>
        <dbReference type="ARBA" id="ARBA00022618"/>
    </source>
</evidence>
<dbReference type="GO" id="GO:0051301">
    <property type="term" value="P:cell division"/>
    <property type="evidence" value="ECO:0007669"/>
    <property type="project" value="UniProtKB-KW"/>
</dbReference>
<keyword evidence="4" id="KW-0132">Cell division</keyword>
<dbReference type="SUPFAM" id="SSF55205">
    <property type="entry name" value="EPT/RTPC-like"/>
    <property type="match status" value="1"/>
</dbReference>
<dbReference type="PANTHER" id="PTHR43783:SF1">
    <property type="entry name" value="UDP-N-ACETYLGLUCOSAMINE 1-CARBOXYVINYLTRANSFERASE"/>
    <property type="match status" value="1"/>
</dbReference>
<dbReference type="InterPro" id="IPR013792">
    <property type="entry name" value="RNA3'P_cycl/enolpyr_Trfase_a/b"/>
</dbReference>
<evidence type="ECO:0000313" key="16">
    <source>
        <dbReference type="EMBL" id="PCI75748.1"/>
    </source>
</evidence>
<dbReference type="NCBIfam" id="TIGR01072">
    <property type="entry name" value="murA"/>
    <property type="match status" value="1"/>
</dbReference>
<dbReference type="GO" id="GO:0071555">
    <property type="term" value="P:cell wall organization"/>
    <property type="evidence" value="ECO:0007669"/>
    <property type="project" value="UniProtKB-KW"/>
</dbReference>
<evidence type="ECO:0000256" key="5">
    <source>
        <dbReference type="ARBA" id="ARBA00022679"/>
    </source>
</evidence>
<feature type="domain" description="Enolpyruvate transferase" evidence="15">
    <location>
        <begin position="14"/>
        <end position="436"/>
    </location>
</feature>
<dbReference type="InterPro" id="IPR050068">
    <property type="entry name" value="MurA_subfamily"/>
</dbReference>
<dbReference type="EMBL" id="NVUK01000041">
    <property type="protein sequence ID" value="PCI75748.1"/>
    <property type="molecule type" value="Genomic_DNA"/>
</dbReference>
<dbReference type="EC" id="2.5.1.7" evidence="11 14"/>
<evidence type="ECO:0000256" key="11">
    <source>
        <dbReference type="ARBA" id="ARBA00039108"/>
    </source>
</evidence>
<evidence type="ECO:0000256" key="10">
    <source>
        <dbReference type="ARBA" id="ARBA00038367"/>
    </source>
</evidence>
<dbReference type="InterPro" id="IPR005750">
    <property type="entry name" value="UDP_GlcNAc_COvinyl_MurA"/>
</dbReference>
<gene>
    <name evidence="16" type="primary">murA</name>
    <name evidence="16" type="ORF">COB21_05330</name>
</gene>
<dbReference type="PANTHER" id="PTHR43783">
    <property type="entry name" value="UDP-N-ACETYLGLUCOSAMINE 1-CARBOXYVINYLTRANSFERASE"/>
    <property type="match status" value="1"/>
</dbReference>
<keyword evidence="9" id="KW-0961">Cell wall biogenesis/degradation</keyword>
<proteinExistence type="inferred from homology"/>
<reference evidence="17" key="1">
    <citation type="submission" date="2017-08" db="EMBL/GenBank/DDBJ databases">
        <title>A dynamic microbial community with high functional redundancy inhabits the cold, oxic subseafloor aquifer.</title>
        <authorList>
            <person name="Tully B.J."/>
            <person name="Wheat C.G."/>
            <person name="Glazer B.T."/>
            <person name="Huber J.A."/>
        </authorList>
    </citation>
    <scope>NUCLEOTIDE SEQUENCE [LARGE SCALE GENOMIC DNA]</scope>
</reference>
<evidence type="ECO:0000256" key="8">
    <source>
        <dbReference type="ARBA" id="ARBA00023306"/>
    </source>
</evidence>
<protein>
    <recommendedName>
        <fullName evidence="12 14">UDP-N-acetylglucosamine 1-carboxyvinyltransferase</fullName>
        <ecNumber evidence="11 14">2.5.1.7</ecNumber>
    </recommendedName>
</protein>
<dbReference type="GO" id="GO:0009252">
    <property type="term" value="P:peptidoglycan biosynthetic process"/>
    <property type="evidence" value="ECO:0007669"/>
    <property type="project" value="UniProtKB-UniRule"/>
</dbReference>
<dbReference type="Gene3D" id="3.65.10.10">
    <property type="entry name" value="Enolpyruvate transferase domain"/>
    <property type="match status" value="2"/>
</dbReference>
<organism evidence="16 17">
    <name type="scientific">Aerophobetes bacterium</name>
    <dbReference type="NCBI Taxonomy" id="2030807"/>
    <lineage>
        <taxon>Bacteria</taxon>
        <taxon>Candidatus Aerophobota</taxon>
    </lineage>
</organism>
<dbReference type="GO" id="GO:0019277">
    <property type="term" value="P:UDP-N-acetylgalactosamine biosynthetic process"/>
    <property type="evidence" value="ECO:0007669"/>
    <property type="project" value="InterPro"/>
</dbReference>
<dbReference type="Pfam" id="PF00275">
    <property type="entry name" value="EPSP_synthase"/>
    <property type="match status" value="1"/>
</dbReference>
<dbReference type="InterPro" id="IPR036968">
    <property type="entry name" value="Enolpyruvate_Tfrase_sf"/>
</dbReference>
<sequence length="458" mass="49976">MYTSPSLDHLEIMGNHPLNGEVQIRGAKNAISKLLVASMLSSHLHTFFNVPNIQEVEITLQLCKAAGMQAYWDREDGVITAQTKQITSATIPMSFSGSNRLPILLLGALLTRTRETITIPALGGCNIGKRSIDFHLLALRALGAEIEEVQTGKGFVYKARNAQGLTGTTINLPYPSVMATENAILAATHAEGETVIKNGAIEPEVSNLILFLQKIGVNISIKENRSIHVQKTTHFHPTEHFVVTDRIEAASYGMAAIATKGRVFVKGAKKQDMTSFLNALRSSGGEFKTFDEGIEFFYTKPLIGGVHIETDVHPGFLTDWQQPFAVLLTQAKKPSIIHETVYENRFGYIEALREMGVKAQLFTDCLGPSTCRFHGKNHLHSLIIQGGATLKGGNIQIPDLRAGFAYVMAALIAPEKSHLFGLNYLERGYECVAKKLITLGAKCKKVTAKEPLPAVAAV</sequence>